<name>A0A917E921_9HYPH</name>
<dbReference type="InterPro" id="IPR001173">
    <property type="entry name" value="Glyco_trans_2-like"/>
</dbReference>
<feature type="domain" description="Glycosyltransferase 2-like" evidence="4">
    <location>
        <begin position="240"/>
        <end position="369"/>
    </location>
</feature>
<reference evidence="5" key="2">
    <citation type="submission" date="2020-09" db="EMBL/GenBank/DDBJ databases">
        <authorList>
            <person name="Sun Q."/>
            <person name="Zhou Y."/>
        </authorList>
    </citation>
    <scope>NUCLEOTIDE SEQUENCE</scope>
    <source>
        <strain evidence="5">CGMCC 1.15367</strain>
    </source>
</reference>
<sequence>METLAEIWRSLPFGDSARHAEALTLGATRLLRAGRPGDAFELIDRRCRLAERPRAADLAIRALAARLCGLPDEAAADLARAEAADPLDGFVALTALRLGAGDPAARRIVEAPGASTEALRAALSHLVGKGEAVAALDCLDGRLTGFAAWPAAATVDLDCLGPGGLTTTRLVGDPRLPFLSEGVAACHVDLRPGFDPERFRLREGEALLLEDRLWPRRARALGGSRAGPPATPPARAGLGIVVPVHGDAEATRACLDALLAETAGVPNAAVVLVDDASPDPDVARLADEFAAAGRVRLVRNPANLGYAGAVRRGLEALGPARDVLLLNADAILPEGALARLAEAAYSAPDIGSVTPFSNNGEYASFPRHAEAAPAPTPAEARRIDAAAARLHAGRVVDLPNGTGFCLFVRHDALAAAGGMPEAYRRGYFEDVEFCLRLRRAGFRNVCAPGLYVVHHGTRSFGAAKRALAVRNLALLRQRFPGFEAECAAYAAADPLGPARAALAAALGLPPSAATPPHLPSSDRPLPQRPPTLGVIAGPPAPATDRFLRELSALLRERRPEARLCVLGRTMDDLALLGRGNVFVTGPLAEAEIGPAARRHGALALTAPPELARHGTALAANAGLPFLAASPADPIPTDPKAHVRHTLLALVDRFADRLPPAAAPGRPNAPSPAPA</sequence>
<dbReference type="InterPro" id="IPR029044">
    <property type="entry name" value="Nucleotide-diphossugar_trans"/>
</dbReference>
<keyword evidence="6" id="KW-1185">Reference proteome</keyword>
<dbReference type="AlphaFoldDB" id="A0A917E921"/>
<evidence type="ECO:0000256" key="2">
    <source>
        <dbReference type="ARBA" id="ARBA00022676"/>
    </source>
</evidence>
<evidence type="ECO:0000313" key="5">
    <source>
        <dbReference type="EMBL" id="GGE15246.1"/>
    </source>
</evidence>
<organism evidence="5 6">
    <name type="scientific">Aureimonas endophytica</name>
    <dbReference type="NCBI Taxonomy" id="2027858"/>
    <lineage>
        <taxon>Bacteria</taxon>
        <taxon>Pseudomonadati</taxon>
        <taxon>Pseudomonadota</taxon>
        <taxon>Alphaproteobacteria</taxon>
        <taxon>Hyphomicrobiales</taxon>
        <taxon>Aurantimonadaceae</taxon>
        <taxon>Aureimonas</taxon>
    </lineage>
</organism>
<evidence type="ECO:0000313" key="6">
    <source>
        <dbReference type="Proteomes" id="UP000644699"/>
    </source>
</evidence>
<comment type="similarity">
    <text evidence="1">Belongs to the glycosyltransferase 2 family.</text>
</comment>
<gene>
    <name evidence="5" type="ORF">GCM10011390_37930</name>
</gene>
<dbReference type="PANTHER" id="PTHR43179:SF12">
    <property type="entry name" value="GALACTOFURANOSYLTRANSFERASE GLFT2"/>
    <property type="match status" value="1"/>
</dbReference>
<proteinExistence type="inferred from homology"/>
<dbReference type="Gene3D" id="3.90.550.10">
    <property type="entry name" value="Spore Coat Polysaccharide Biosynthesis Protein SpsA, Chain A"/>
    <property type="match status" value="1"/>
</dbReference>
<dbReference type="RefSeq" id="WP_188911297.1">
    <property type="nucleotide sequence ID" value="NZ_BMIQ01000006.1"/>
</dbReference>
<evidence type="ECO:0000259" key="4">
    <source>
        <dbReference type="Pfam" id="PF00535"/>
    </source>
</evidence>
<dbReference type="Proteomes" id="UP000644699">
    <property type="component" value="Unassembled WGS sequence"/>
</dbReference>
<keyword evidence="3" id="KW-0808">Transferase</keyword>
<dbReference type="EMBL" id="BMIQ01000006">
    <property type="protein sequence ID" value="GGE15246.1"/>
    <property type="molecule type" value="Genomic_DNA"/>
</dbReference>
<protein>
    <recommendedName>
        <fullName evidence="4">Glycosyltransferase 2-like domain-containing protein</fullName>
    </recommendedName>
</protein>
<dbReference type="SUPFAM" id="SSF53448">
    <property type="entry name" value="Nucleotide-diphospho-sugar transferases"/>
    <property type="match status" value="1"/>
</dbReference>
<dbReference type="CDD" id="cd04186">
    <property type="entry name" value="GT_2_like_c"/>
    <property type="match status" value="1"/>
</dbReference>
<evidence type="ECO:0000256" key="1">
    <source>
        <dbReference type="ARBA" id="ARBA00006739"/>
    </source>
</evidence>
<dbReference type="PANTHER" id="PTHR43179">
    <property type="entry name" value="RHAMNOSYLTRANSFERASE WBBL"/>
    <property type="match status" value="1"/>
</dbReference>
<dbReference type="Pfam" id="PF00535">
    <property type="entry name" value="Glycos_transf_2"/>
    <property type="match status" value="1"/>
</dbReference>
<comment type="caution">
    <text evidence="5">The sequence shown here is derived from an EMBL/GenBank/DDBJ whole genome shotgun (WGS) entry which is preliminary data.</text>
</comment>
<keyword evidence="2" id="KW-0328">Glycosyltransferase</keyword>
<accession>A0A917E921</accession>
<evidence type="ECO:0000256" key="3">
    <source>
        <dbReference type="ARBA" id="ARBA00022679"/>
    </source>
</evidence>
<dbReference type="GO" id="GO:0016757">
    <property type="term" value="F:glycosyltransferase activity"/>
    <property type="evidence" value="ECO:0007669"/>
    <property type="project" value="UniProtKB-KW"/>
</dbReference>
<reference evidence="5" key="1">
    <citation type="journal article" date="2014" name="Int. J. Syst. Evol. Microbiol.">
        <title>Complete genome sequence of Corynebacterium casei LMG S-19264T (=DSM 44701T), isolated from a smear-ripened cheese.</title>
        <authorList>
            <consortium name="US DOE Joint Genome Institute (JGI-PGF)"/>
            <person name="Walter F."/>
            <person name="Albersmeier A."/>
            <person name="Kalinowski J."/>
            <person name="Ruckert C."/>
        </authorList>
    </citation>
    <scope>NUCLEOTIDE SEQUENCE</scope>
    <source>
        <strain evidence="5">CGMCC 1.15367</strain>
    </source>
</reference>